<reference evidence="6" key="1">
    <citation type="journal article" date="2019" name="Int. J. Syst. Evol. Microbiol.">
        <title>The Global Catalogue of Microorganisms (GCM) 10K type strain sequencing project: providing services to taxonomists for standard genome sequencing and annotation.</title>
        <authorList>
            <consortium name="The Broad Institute Genomics Platform"/>
            <consortium name="The Broad Institute Genome Sequencing Center for Infectious Disease"/>
            <person name="Wu L."/>
            <person name="Ma J."/>
        </authorList>
    </citation>
    <scope>NUCLEOTIDE SEQUENCE [LARGE SCALE GENOMIC DNA]</scope>
    <source>
        <strain evidence="6">JCM 18542</strain>
    </source>
</reference>
<dbReference type="Proteomes" id="UP001500839">
    <property type="component" value="Unassembled WGS sequence"/>
</dbReference>
<feature type="active site" description="Cysteine persulfide intermediate" evidence="3">
    <location>
        <position position="113"/>
    </location>
</feature>
<comment type="subcellular location">
    <subcellularLocation>
        <location evidence="3">Cytoplasm</location>
    </subcellularLocation>
</comment>
<dbReference type="InterPro" id="IPR003786">
    <property type="entry name" value="FdhD"/>
</dbReference>
<evidence type="ECO:0000313" key="5">
    <source>
        <dbReference type="EMBL" id="GAA4818723.1"/>
    </source>
</evidence>
<accession>A0ABP9D0G7</accession>
<dbReference type="PANTHER" id="PTHR30592">
    <property type="entry name" value="FORMATE DEHYDROGENASE"/>
    <property type="match status" value="1"/>
</dbReference>
<comment type="caution">
    <text evidence="5">The sequence shown here is derived from an EMBL/GenBank/DDBJ whole genome shotgun (WGS) entry which is preliminary data.</text>
</comment>
<dbReference type="HAMAP" id="MF_00187">
    <property type="entry name" value="FdhD"/>
    <property type="match status" value="1"/>
</dbReference>
<dbReference type="RefSeq" id="WP_200176211.1">
    <property type="nucleotide sequence ID" value="NZ_BAABKQ010000001.1"/>
</dbReference>
<keyword evidence="2 3" id="KW-0501">Molybdenum cofactor biosynthesis</keyword>
<dbReference type="NCBIfam" id="NF001943">
    <property type="entry name" value="PRK00724.1-2"/>
    <property type="match status" value="1"/>
</dbReference>
<comment type="caution">
    <text evidence="3">Lacks conserved residue(s) required for the propagation of feature annotation.</text>
</comment>
<dbReference type="EMBL" id="BAABKQ010000001">
    <property type="protein sequence ID" value="GAA4818723.1"/>
    <property type="molecule type" value="Genomic_DNA"/>
</dbReference>
<comment type="function">
    <text evidence="3">Required for formate dehydrogenase (FDH) activity. Acts as a sulfur carrier protein that transfers sulfur from IscS to the molybdenum cofactor prior to its insertion into FDH.</text>
</comment>
<protein>
    <recommendedName>
        <fullName evidence="3">Sulfur carrier protein FdhD</fullName>
    </recommendedName>
</protein>
<comment type="similarity">
    <text evidence="3">Belongs to the FdhD family.</text>
</comment>
<gene>
    <name evidence="3 5" type="primary">fdhD</name>
    <name evidence="5" type="ORF">GCM10023353_27510</name>
</gene>
<dbReference type="PANTHER" id="PTHR30592:SF1">
    <property type="entry name" value="SULFUR CARRIER PROTEIN FDHD"/>
    <property type="match status" value="1"/>
</dbReference>
<feature type="compositionally biased region" description="Basic residues" evidence="4">
    <location>
        <begin position="1"/>
        <end position="12"/>
    </location>
</feature>
<evidence type="ECO:0000256" key="2">
    <source>
        <dbReference type="ARBA" id="ARBA00023150"/>
    </source>
</evidence>
<evidence type="ECO:0000256" key="1">
    <source>
        <dbReference type="ARBA" id="ARBA00022490"/>
    </source>
</evidence>
<dbReference type="InterPro" id="IPR016193">
    <property type="entry name" value="Cytidine_deaminase-like"/>
</dbReference>
<dbReference type="PIRSF" id="PIRSF015626">
    <property type="entry name" value="FdhD"/>
    <property type="match status" value="1"/>
</dbReference>
<dbReference type="Gene3D" id="3.10.20.10">
    <property type="match status" value="1"/>
</dbReference>
<feature type="region of interest" description="Disordered" evidence="4">
    <location>
        <begin position="1"/>
        <end position="21"/>
    </location>
</feature>
<keyword evidence="6" id="KW-1185">Reference proteome</keyword>
<sequence>MGRITTRRRIVRRTPEGHHTRQDTLVVEEPLQIRVDGAALTVTMRTPGDDMDLVHGFLLAEGIVAEREHVHVMRYCAGADDDGTNSYNVLDVQLGNGAAGVQRRRSFLTSSACGVCGTTSIDDVETVSAHPPAADPAAVDAAVIARLPGLLRTGQKVFASTGGLHAAGLFGVDGTLLRLREDVGRHNAVDKVLGAALREGKVPLSGRVLMLSGRASFELVQKAAMAGVPVVAAVSAPSSLAVDLAERAGITLIGFVRDGGLNVYSRPDRVTGA</sequence>
<keyword evidence="1 3" id="KW-0963">Cytoplasm</keyword>
<evidence type="ECO:0000256" key="3">
    <source>
        <dbReference type="HAMAP-Rule" id="MF_00187"/>
    </source>
</evidence>
<proteinExistence type="inferred from homology"/>
<organism evidence="5 6">
    <name type="scientific">Tomitella cavernea</name>
    <dbReference type="NCBI Taxonomy" id="1387982"/>
    <lineage>
        <taxon>Bacteria</taxon>
        <taxon>Bacillati</taxon>
        <taxon>Actinomycetota</taxon>
        <taxon>Actinomycetes</taxon>
        <taxon>Mycobacteriales</taxon>
        <taxon>Tomitella</taxon>
    </lineage>
</organism>
<evidence type="ECO:0000313" key="6">
    <source>
        <dbReference type="Proteomes" id="UP001500839"/>
    </source>
</evidence>
<dbReference type="Pfam" id="PF02634">
    <property type="entry name" value="FdhD-NarQ"/>
    <property type="match status" value="1"/>
</dbReference>
<evidence type="ECO:0000256" key="4">
    <source>
        <dbReference type="SAM" id="MobiDB-lite"/>
    </source>
</evidence>
<dbReference type="NCBIfam" id="TIGR00129">
    <property type="entry name" value="fdhD_narQ"/>
    <property type="match status" value="1"/>
</dbReference>
<dbReference type="Gene3D" id="3.40.140.10">
    <property type="entry name" value="Cytidine Deaminase, domain 2"/>
    <property type="match status" value="1"/>
</dbReference>
<dbReference type="SUPFAM" id="SSF53927">
    <property type="entry name" value="Cytidine deaminase-like"/>
    <property type="match status" value="1"/>
</dbReference>
<name>A0ABP9D0G7_9ACTN</name>